<evidence type="ECO:0000256" key="1">
    <source>
        <dbReference type="ARBA" id="ARBA00005532"/>
    </source>
</evidence>
<dbReference type="Proteomes" id="UP000176494">
    <property type="component" value="Unassembled WGS sequence"/>
</dbReference>
<comment type="function">
    <text evidence="5">Associates with the EF-Tu.GDP complex and induces the exchange of GDP to GTP. It remains bound to the aminoacyl-tRNA.EF-Tu.GTP complex up to the GTP hydrolysis stage on the ribosome.</text>
</comment>
<protein>
    <recommendedName>
        <fullName evidence="2 5">Elongation factor Ts</fullName>
        <shortName evidence="5">EF-Ts</shortName>
    </recommendedName>
</protein>
<evidence type="ECO:0000256" key="4">
    <source>
        <dbReference type="ARBA" id="ARBA00022917"/>
    </source>
</evidence>
<dbReference type="EMBL" id="MHTG01000006">
    <property type="protein sequence ID" value="OHA57766.1"/>
    <property type="molecule type" value="Genomic_DNA"/>
</dbReference>
<evidence type="ECO:0000256" key="2">
    <source>
        <dbReference type="ARBA" id="ARBA00016956"/>
    </source>
</evidence>
<comment type="caution">
    <text evidence="7">The sequence shown here is derived from an EMBL/GenBank/DDBJ whole genome shotgun (WGS) entry which is preliminary data.</text>
</comment>
<keyword evidence="4 5" id="KW-0648">Protein biosynthesis</keyword>
<evidence type="ECO:0000313" key="8">
    <source>
        <dbReference type="Proteomes" id="UP000176494"/>
    </source>
</evidence>
<dbReference type="Gene3D" id="3.30.479.20">
    <property type="entry name" value="Elongation factor Ts, dimerisation domain"/>
    <property type="match status" value="1"/>
</dbReference>
<keyword evidence="5" id="KW-0963">Cytoplasm</keyword>
<gene>
    <name evidence="5" type="primary">tsf</name>
    <name evidence="7" type="ORF">A2114_01480</name>
</gene>
<keyword evidence="3 5" id="KW-0251">Elongation factor</keyword>
<dbReference type="GO" id="GO:0005737">
    <property type="term" value="C:cytoplasm"/>
    <property type="evidence" value="ECO:0007669"/>
    <property type="project" value="UniProtKB-SubCell"/>
</dbReference>
<sequence length="149" mass="16273">MLMDAQKVKTLRQQTGISFAQCKEALDDAGNDLDQALTILKEKGAAIAEKKSGRELKAGTISAYIHQGIIGAMVELQSETDFVSKNPEFKNLADELAMQVAAVDPADAEALLTSPYIKEPDKTIDDLVKAAVQKFGERVEVSRFIRFSL</sequence>
<dbReference type="InterPro" id="IPR009060">
    <property type="entry name" value="UBA-like_sf"/>
</dbReference>
<dbReference type="InterPro" id="IPR014039">
    <property type="entry name" value="Transl_elong_EFTs/EF1B_dimer"/>
</dbReference>
<name>A0A1G2QAZ5_9BACT</name>
<dbReference type="HAMAP" id="MF_00050">
    <property type="entry name" value="EF_Ts"/>
    <property type="match status" value="1"/>
</dbReference>
<dbReference type="InterPro" id="IPR001816">
    <property type="entry name" value="Transl_elong_EFTs/EF1B"/>
</dbReference>
<dbReference type="PANTHER" id="PTHR11741:SF0">
    <property type="entry name" value="ELONGATION FACTOR TS, MITOCHONDRIAL"/>
    <property type="match status" value="1"/>
</dbReference>
<dbReference type="AlphaFoldDB" id="A0A1G2QAZ5"/>
<evidence type="ECO:0000256" key="5">
    <source>
        <dbReference type="HAMAP-Rule" id="MF_00050"/>
    </source>
</evidence>
<comment type="similarity">
    <text evidence="1 5">Belongs to the EF-Ts family.</text>
</comment>
<reference evidence="7 8" key="1">
    <citation type="journal article" date="2016" name="Nat. Commun.">
        <title>Thousands of microbial genomes shed light on interconnected biogeochemical processes in an aquifer system.</title>
        <authorList>
            <person name="Anantharaman K."/>
            <person name="Brown C.T."/>
            <person name="Hug L.A."/>
            <person name="Sharon I."/>
            <person name="Castelle C.J."/>
            <person name="Probst A.J."/>
            <person name="Thomas B.C."/>
            <person name="Singh A."/>
            <person name="Wilkins M.J."/>
            <person name="Karaoz U."/>
            <person name="Brodie E.L."/>
            <person name="Williams K.H."/>
            <person name="Hubbard S.S."/>
            <person name="Banfield J.F."/>
        </authorList>
    </citation>
    <scope>NUCLEOTIDE SEQUENCE [LARGE SCALE GENOMIC DNA]</scope>
</reference>
<dbReference type="Gene3D" id="1.10.8.10">
    <property type="entry name" value="DNA helicase RuvA subunit, C-terminal domain"/>
    <property type="match status" value="1"/>
</dbReference>
<comment type="subcellular location">
    <subcellularLocation>
        <location evidence="5">Cytoplasm</location>
    </subcellularLocation>
</comment>
<evidence type="ECO:0000259" key="6">
    <source>
        <dbReference type="Pfam" id="PF00889"/>
    </source>
</evidence>
<dbReference type="PANTHER" id="PTHR11741">
    <property type="entry name" value="ELONGATION FACTOR TS"/>
    <property type="match status" value="1"/>
</dbReference>
<dbReference type="SUPFAM" id="SSF46934">
    <property type="entry name" value="UBA-like"/>
    <property type="match status" value="1"/>
</dbReference>
<dbReference type="Pfam" id="PF00889">
    <property type="entry name" value="EF_TS"/>
    <property type="match status" value="1"/>
</dbReference>
<proteinExistence type="inferred from homology"/>
<evidence type="ECO:0000256" key="3">
    <source>
        <dbReference type="ARBA" id="ARBA00022768"/>
    </source>
</evidence>
<organism evidence="7 8">
    <name type="scientific">Candidatus Vogelbacteria bacterium GWA1_51_14</name>
    <dbReference type="NCBI Taxonomy" id="1802435"/>
    <lineage>
        <taxon>Bacteria</taxon>
        <taxon>Candidatus Vogeliibacteriota</taxon>
    </lineage>
</organism>
<feature type="region of interest" description="Involved in Mg(2+) ion dislocation from EF-Tu" evidence="5">
    <location>
        <begin position="80"/>
        <end position="83"/>
    </location>
</feature>
<dbReference type="STRING" id="1802435.A2114_01480"/>
<dbReference type="InterPro" id="IPR036402">
    <property type="entry name" value="EF-Ts_dimer_sf"/>
</dbReference>
<evidence type="ECO:0000313" key="7">
    <source>
        <dbReference type="EMBL" id="OHA57766.1"/>
    </source>
</evidence>
<dbReference type="SUPFAM" id="SSF54713">
    <property type="entry name" value="Elongation factor Ts (EF-Ts), dimerisation domain"/>
    <property type="match status" value="1"/>
</dbReference>
<feature type="domain" description="Translation elongation factor EFTs/EF1B dimerisation" evidence="6">
    <location>
        <begin position="71"/>
        <end position="147"/>
    </location>
</feature>
<accession>A0A1G2QAZ5</accession>
<dbReference type="FunFam" id="1.10.8.10:FF:000001">
    <property type="entry name" value="Elongation factor Ts"/>
    <property type="match status" value="1"/>
</dbReference>
<dbReference type="GO" id="GO:0003746">
    <property type="term" value="F:translation elongation factor activity"/>
    <property type="evidence" value="ECO:0007669"/>
    <property type="project" value="UniProtKB-UniRule"/>
</dbReference>